<evidence type="ECO:0000256" key="1">
    <source>
        <dbReference type="SAM" id="SignalP"/>
    </source>
</evidence>
<keyword evidence="1" id="KW-0732">Signal</keyword>
<dbReference type="SUPFAM" id="SSF55797">
    <property type="entry name" value="PR-1-like"/>
    <property type="match status" value="1"/>
</dbReference>
<evidence type="ECO:0000313" key="4">
    <source>
        <dbReference type="Proteomes" id="UP001283361"/>
    </source>
</evidence>
<protein>
    <recommendedName>
        <fullName evidence="2">SCP domain-containing protein</fullName>
    </recommendedName>
</protein>
<dbReference type="EMBL" id="JAWDGP010001090">
    <property type="protein sequence ID" value="KAK3794835.1"/>
    <property type="molecule type" value="Genomic_DNA"/>
</dbReference>
<gene>
    <name evidence="3" type="ORF">RRG08_017321</name>
</gene>
<dbReference type="PRINTS" id="PR00837">
    <property type="entry name" value="V5TPXLIKE"/>
</dbReference>
<accession>A0AAE1E615</accession>
<keyword evidence="4" id="KW-1185">Reference proteome</keyword>
<dbReference type="Proteomes" id="UP001283361">
    <property type="component" value="Unassembled WGS sequence"/>
</dbReference>
<dbReference type="Pfam" id="PF00188">
    <property type="entry name" value="CAP"/>
    <property type="match status" value="1"/>
</dbReference>
<dbReference type="AlphaFoldDB" id="A0AAE1E615"/>
<feature type="domain" description="SCP" evidence="2">
    <location>
        <begin position="68"/>
        <end position="212"/>
    </location>
</feature>
<dbReference type="PANTHER" id="PTHR10334">
    <property type="entry name" value="CYSTEINE-RICH SECRETORY PROTEIN-RELATED"/>
    <property type="match status" value="1"/>
</dbReference>
<sequence>MGFRIVGICAAFAVFVTITLAQNDTDAVVTEATPIISTCREEFKNQTPTHTMCLEDSEKVLNFGVSEEDKRVIVEYHNKIRREVEPPAIDLSALVWDDNLAEVAQKLAMQCRMYHDKNRKIPGYGKSFGQNLAAGQPTWTRAMGAWFREAQFFKYGENPKEYLGPGGWKKIGHYTHMITNRLYRVGCGFANCRDVRYNRFYVCNYVRGQTNFRRPYNNGTDRCSSCPDSCNNGLCDCGGKFCMNGGTLNINTCTCKCQRHYKEEDCSRLECPEKDRRSCGTSWPESYCKRYSNVPYDCPYMCGSCPVTSAAGSEVSS</sequence>
<dbReference type="InterPro" id="IPR014044">
    <property type="entry name" value="CAP_dom"/>
</dbReference>
<reference evidence="3" key="1">
    <citation type="journal article" date="2023" name="G3 (Bethesda)">
        <title>A reference genome for the long-term kleptoplast-retaining sea slug Elysia crispata morphotype clarki.</title>
        <authorList>
            <person name="Eastman K.E."/>
            <person name="Pendleton A.L."/>
            <person name="Shaikh M.A."/>
            <person name="Suttiyut T."/>
            <person name="Ogas R."/>
            <person name="Tomko P."/>
            <person name="Gavelis G."/>
            <person name="Widhalm J.R."/>
            <person name="Wisecaver J.H."/>
        </authorList>
    </citation>
    <scope>NUCLEOTIDE SEQUENCE</scope>
    <source>
        <strain evidence="3">ECLA1</strain>
    </source>
</reference>
<name>A0AAE1E615_9GAST</name>
<dbReference type="SMART" id="SM00198">
    <property type="entry name" value="SCP"/>
    <property type="match status" value="1"/>
</dbReference>
<dbReference type="InterPro" id="IPR035940">
    <property type="entry name" value="CAP_sf"/>
</dbReference>
<comment type="caution">
    <text evidence="3">The sequence shown here is derived from an EMBL/GenBank/DDBJ whole genome shotgun (WGS) entry which is preliminary data.</text>
</comment>
<proteinExistence type="predicted"/>
<feature type="signal peptide" evidence="1">
    <location>
        <begin position="1"/>
        <end position="21"/>
    </location>
</feature>
<feature type="chain" id="PRO_5041972375" description="SCP domain-containing protein" evidence="1">
    <location>
        <begin position="22"/>
        <end position="317"/>
    </location>
</feature>
<organism evidence="3 4">
    <name type="scientific">Elysia crispata</name>
    <name type="common">lettuce slug</name>
    <dbReference type="NCBI Taxonomy" id="231223"/>
    <lineage>
        <taxon>Eukaryota</taxon>
        <taxon>Metazoa</taxon>
        <taxon>Spiralia</taxon>
        <taxon>Lophotrochozoa</taxon>
        <taxon>Mollusca</taxon>
        <taxon>Gastropoda</taxon>
        <taxon>Heterobranchia</taxon>
        <taxon>Euthyneura</taxon>
        <taxon>Panpulmonata</taxon>
        <taxon>Sacoglossa</taxon>
        <taxon>Placobranchoidea</taxon>
        <taxon>Plakobranchidae</taxon>
        <taxon>Elysia</taxon>
    </lineage>
</organism>
<dbReference type="Gene3D" id="3.40.33.10">
    <property type="entry name" value="CAP"/>
    <property type="match status" value="1"/>
</dbReference>
<dbReference type="InterPro" id="IPR001283">
    <property type="entry name" value="CRISP-related"/>
</dbReference>
<evidence type="ECO:0000259" key="2">
    <source>
        <dbReference type="SMART" id="SM00198"/>
    </source>
</evidence>
<evidence type="ECO:0000313" key="3">
    <source>
        <dbReference type="EMBL" id="KAK3794835.1"/>
    </source>
</evidence>